<feature type="non-terminal residue" evidence="2">
    <location>
        <position position="73"/>
    </location>
</feature>
<dbReference type="Proteomes" id="UP001195483">
    <property type="component" value="Unassembled WGS sequence"/>
</dbReference>
<proteinExistence type="predicted"/>
<feature type="chain" id="PRO_5042014211" description="Secreted protein" evidence="1">
    <location>
        <begin position="28"/>
        <end position="73"/>
    </location>
</feature>
<evidence type="ECO:0000256" key="1">
    <source>
        <dbReference type="SAM" id="SignalP"/>
    </source>
</evidence>
<evidence type="ECO:0000313" key="2">
    <source>
        <dbReference type="EMBL" id="KAK3599618.1"/>
    </source>
</evidence>
<comment type="caution">
    <text evidence="2">The sequence shown here is derived from an EMBL/GenBank/DDBJ whole genome shotgun (WGS) entry which is preliminary data.</text>
</comment>
<name>A0AAE0SXX0_9BIVA</name>
<protein>
    <recommendedName>
        <fullName evidence="4">Secreted protein</fullName>
    </recommendedName>
</protein>
<dbReference type="AlphaFoldDB" id="A0AAE0SXX0"/>
<organism evidence="2 3">
    <name type="scientific">Potamilus streckersoni</name>
    <dbReference type="NCBI Taxonomy" id="2493646"/>
    <lineage>
        <taxon>Eukaryota</taxon>
        <taxon>Metazoa</taxon>
        <taxon>Spiralia</taxon>
        <taxon>Lophotrochozoa</taxon>
        <taxon>Mollusca</taxon>
        <taxon>Bivalvia</taxon>
        <taxon>Autobranchia</taxon>
        <taxon>Heteroconchia</taxon>
        <taxon>Palaeoheterodonta</taxon>
        <taxon>Unionida</taxon>
        <taxon>Unionoidea</taxon>
        <taxon>Unionidae</taxon>
        <taxon>Ambleminae</taxon>
        <taxon>Lampsilini</taxon>
        <taxon>Potamilus</taxon>
    </lineage>
</organism>
<evidence type="ECO:0008006" key="4">
    <source>
        <dbReference type="Google" id="ProtNLM"/>
    </source>
</evidence>
<sequence>MTAVDQWTQCVRFLLLPAAFLCRTVEGSVTRRLLREKKISNAYFPKRRREKMNGLVMTHALFHPVNRDETSNL</sequence>
<gene>
    <name evidence="2" type="ORF">CHS0354_035859</name>
</gene>
<accession>A0AAE0SXX0</accession>
<reference evidence="2" key="2">
    <citation type="journal article" date="2021" name="Genome Biol. Evol.">
        <title>Developing a high-quality reference genome for a parasitic bivalve with doubly uniparental inheritance (Bivalvia: Unionida).</title>
        <authorList>
            <person name="Smith C.H."/>
        </authorList>
    </citation>
    <scope>NUCLEOTIDE SEQUENCE</scope>
    <source>
        <strain evidence="2">CHS0354</strain>
        <tissue evidence="2">Mantle</tissue>
    </source>
</reference>
<evidence type="ECO:0000313" key="3">
    <source>
        <dbReference type="Proteomes" id="UP001195483"/>
    </source>
</evidence>
<reference evidence="2" key="3">
    <citation type="submission" date="2023-05" db="EMBL/GenBank/DDBJ databases">
        <authorList>
            <person name="Smith C.H."/>
        </authorList>
    </citation>
    <scope>NUCLEOTIDE SEQUENCE</scope>
    <source>
        <strain evidence="2">CHS0354</strain>
        <tissue evidence="2">Mantle</tissue>
    </source>
</reference>
<reference evidence="2" key="1">
    <citation type="journal article" date="2021" name="Genome Biol. Evol.">
        <title>A High-Quality Reference Genome for a Parasitic Bivalve with Doubly Uniparental Inheritance (Bivalvia: Unionida).</title>
        <authorList>
            <person name="Smith C.H."/>
        </authorList>
    </citation>
    <scope>NUCLEOTIDE SEQUENCE</scope>
    <source>
        <strain evidence="2">CHS0354</strain>
    </source>
</reference>
<feature type="signal peptide" evidence="1">
    <location>
        <begin position="1"/>
        <end position="27"/>
    </location>
</feature>
<keyword evidence="1" id="KW-0732">Signal</keyword>
<keyword evidence="3" id="KW-1185">Reference proteome</keyword>
<dbReference type="EMBL" id="JAEAOA010002091">
    <property type="protein sequence ID" value="KAK3599618.1"/>
    <property type="molecule type" value="Genomic_DNA"/>
</dbReference>